<name>A0A1I3NRS9_9RHOB</name>
<comment type="similarity">
    <text evidence="1">Belongs to the peptidase C26 family.</text>
</comment>
<evidence type="ECO:0000256" key="3">
    <source>
        <dbReference type="ARBA" id="ARBA00055068"/>
    </source>
</evidence>
<dbReference type="InterPro" id="IPR044668">
    <property type="entry name" value="PuuD-like"/>
</dbReference>
<dbReference type="Pfam" id="PF07722">
    <property type="entry name" value="Peptidase_C26"/>
    <property type="match status" value="1"/>
</dbReference>
<proteinExistence type="inferred from homology"/>
<protein>
    <recommendedName>
        <fullName evidence="5">gamma-glutamyl-gamma-aminobutyrate hydrolase</fullName>
        <ecNumber evidence="5">3.5.1.94</ecNumber>
    </recommendedName>
</protein>
<dbReference type="CDD" id="cd01745">
    <property type="entry name" value="GATase1_2"/>
    <property type="match status" value="1"/>
</dbReference>
<dbReference type="GO" id="GO:0005829">
    <property type="term" value="C:cytosol"/>
    <property type="evidence" value="ECO:0007669"/>
    <property type="project" value="TreeGrafter"/>
</dbReference>
<sequence>MPGRASRPVIGVIANAFMINDTFPVSAAGEMNLQAVAKAADCLPLVIPALPEALSVPDLLDACDGFVFTGGRANVHPSHYGHDETEAHKPFDPKRDGVSLPLIRAAVEAGAPVLGICRGFQEMAVAFGATLHPEIRDLPGRMNHRMPPDGTVEEKFALRHKVEFLKGGEFHRILGVTEAMTNTLHGQGVMETGPRVVIEGTAPDGTPEALSIRDAPGFALGAQWHVEWMAWESAVGQAVYRAFGEAARARAARRLAA</sequence>
<evidence type="ECO:0000256" key="2">
    <source>
        <dbReference type="ARBA" id="ARBA00052718"/>
    </source>
</evidence>
<comment type="catalytic activity">
    <reaction evidence="2">
        <text>4-(gamma-L-glutamylamino)butanoate + H2O = 4-aminobutanoate + L-glutamate</text>
        <dbReference type="Rhea" id="RHEA:19737"/>
        <dbReference type="ChEBI" id="CHEBI:15377"/>
        <dbReference type="ChEBI" id="CHEBI:29985"/>
        <dbReference type="ChEBI" id="CHEBI:58800"/>
        <dbReference type="ChEBI" id="CHEBI:59888"/>
        <dbReference type="EC" id="3.5.1.94"/>
    </reaction>
</comment>
<comment type="pathway">
    <text evidence="4">Amine and polyamine degradation; putrescine degradation; 4-aminobutanoate from putrescine: step 4/4.</text>
</comment>
<keyword evidence="7" id="KW-1185">Reference proteome</keyword>
<keyword evidence="6" id="KW-0315">Glutamine amidotransferase</keyword>
<dbReference type="STRING" id="1114924.SAMN05216258_11449"/>
<dbReference type="PANTHER" id="PTHR43235:SF1">
    <property type="entry name" value="GLUTAMINE AMIDOTRANSFERASE PB2B2.05-RELATED"/>
    <property type="match status" value="1"/>
</dbReference>
<evidence type="ECO:0000256" key="1">
    <source>
        <dbReference type="ARBA" id="ARBA00011083"/>
    </source>
</evidence>
<dbReference type="Proteomes" id="UP000199377">
    <property type="component" value="Unassembled WGS sequence"/>
</dbReference>
<dbReference type="PANTHER" id="PTHR43235">
    <property type="entry name" value="GLUTAMINE AMIDOTRANSFERASE PB2B2.05-RELATED"/>
    <property type="match status" value="1"/>
</dbReference>
<dbReference type="AlphaFoldDB" id="A0A1I3NRS9"/>
<dbReference type="GO" id="GO:0016740">
    <property type="term" value="F:transferase activity"/>
    <property type="evidence" value="ECO:0007669"/>
    <property type="project" value="UniProtKB-KW"/>
</dbReference>
<dbReference type="InterPro" id="IPR029062">
    <property type="entry name" value="Class_I_gatase-like"/>
</dbReference>
<dbReference type="Gene3D" id="3.40.50.880">
    <property type="match status" value="1"/>
</dbReference>
<reference evidence="6 7" key="1">
    <citation type="submission" date="2016-10" db="EMBL/GenBank/DDBJ databases">
        <authorList>
            <person name="de Groot N.N."/>
        </authorList>
    </citation>
    <scope>NUCLEOTIDE SEQUENCE [LARGE SCALE GENOMIC DNA]</scope>
    <source>
        <strain evidence="6 7">CGMCC 1.11030</strain>
    </source>
</reference>
<evidence type="ECO:0000256" key="5">
    <source>
        <dbReference type="ARBA" id="ARBA00066788"/>
    </source>
</evidence>
<dbReference type="InterPro" id="IPR011697">
    <property type="entry name" value="Peptidase_C26"/>
</dbReference>
<organism evidence="6 7">
    <name type="scientific">Albimonas pacifica</name>
    <dbReference type="NCBI Taxonomy" id="1114924"/>
    <lineage>
        <taxon>Bacteria</taxon>
        <taxon>Pseudomonadati</taxon>
        <taxon>Pseudomonadota</taxon>
        <taxon>Alphaproteobacteria</taxon>
        <taxon>Rhodobacterales</taxon>
        <taxon>Paracoccaceae</taxon>
        <taxon>Albimonas</taxon>
    </lineage>
</organism>
<comment type="function">
    <text evidence="3">Involved in the breakdown of putrescine via hydrolysis of the gamma-glutamyl linkage of gamma-glutamyl-gamma-aminobutyrate.</text>
</comment>
<dbReference type="OrthoDB" id="9813383at2"/>
<dbReference type="FunFam" id="3.40.50.880:FF:000030">
    <property type="entry name" value="Gamma-glutamyl-gamma-aminobutyrate hydrolase PuuD"/>
    <property type="match status" value="1"/>
</dbReference>
<dbReference type="RefSeq" id="WP_092865169.1">
    <property type="nucleotide sequence ID" value="NZ_FOQH01000014.1"/>
</dbReference>
<dbReference type="PROSITE" id="PS51273">
    <property type="entry name" value="GATASE_TYPE_1"/>
    <property type="match status" value="1"/>
</dbReference>
<accession>A0A1I3NRS9</accession>
<dbReference type="EMBL" id="FOQH01000014">
    <property type="protein sequence ID" value="SFJ11974.1"/>
    <property type="molecule type" value="Genomic_DNA"/>
</dbReference>
<dbReference type="EC" id="3.5.1.94" evidence="5"/>
<keyword evidence="6" id="KW-0808">Transferase</keyword>
<evidence type="ECO:0000313" key="6">
    <source>
        <dbReference type="EMBL" id="SFJ11974.1"/>
    </source>
</evidence>
<dbReference type="GO" id="GO:0033969">
    <property type="term" value="F:gamma-glutamyl-gamma-aminobutyrate hydrolase activity"/>
    <property type="evidence" value="ECO:0007669"/>
    <property type="project" value="UniProtKB-EC"/>
</dbReference>
<evidence type="ECO:0000313" key="7">
    <source>
        <dbReference type="Proteomes" id="UP000199377"/>
    </source>
</evidence>
<dbReference type="GO" id="GO:0006598">
    <property type="term" value="P:polyamine catabolic process"/>
    <property type="evidence" value="ECO:0007669"/>
    <property type="project" value="TreeGrafter"/>
</dbReference>
<dbReference type="SUPFAM" id="SSF52317">
    <property type="entry name" value="Class I glutamine amidotransferase-like"/>
    <property type="match status" value="1"/>
</dbReference>
<evidence type="ECO:0000256" key="4">
    <source>
        <dbReference type="ARBA" id="ARBA00060634"/>
    </source>
</evidence>
<gene>
    <name evidence="6" type="ORF">SAMN05216258_11449</name>
</gene>